<dbReference type="OrthoDB" id="9940656at2"/>
<organism evidence="1 2">
    <name type="scientific">Streptomyces apricus</name>
    <dbReference type="NCBI Taxonomy" id="1828112"/>
    <lineage>
        <taxon>Bacteria</taxon>
        <taxon>Bacillati</taxon>
        <taxon>Actinomycetota</taxon>
        <taxon>Actinomycetes</taxon>
        <taxon>Kitasatosporales</taxon>
        <taxon>Streptomycetaceae</taxon>
        <taxon>Streptomyces</taxon>
    </lineage>
</organism>
<evidence type="ECO:0000313" key="1">
    <source>
        <dbReference type="EMBL" id="KAA0933722.1"/>
    </source>
</evidence>
<proteinExistence type="predicted"/>
<accession>A0A5B0AX38</accession>
<keyword evidence="2" id="KW-1185">Reference proteome</keyword>
<dbReference type="RefSeq" id="WP_149512567.1">
    <property type="nucleotide sequence ID" value="NZ_VDFC01000043.1"/>
</dbReference>
<dbReference type="Proteomes" id="UP000324965">
    <property type="component" value="Unassembled WGS sequence"/>
</dbReference>
<dbReference type="EMBL" id="VDFC01000043">
    <property type="protein sequence ID" value="KAA0933722.1"/>
    <property type="molecule type" value="Genomic_DNA"/>
</dbReference>
<comment type="caution">
    <text evidence="1">The sequence shown here is derived from an EMBL/GenBank/DDBJ whole genome shotgun (WGS) entry which is preliminary data.</text>
</comment>
<dbReference type="AlphaFoldDB" id="A0A5B0AX38"/>
<reference evidence="1 2" key="1">
    <citation type="submission" date="2019-05" db="EMBL/GenBank/DDBJ databases">
        <authorList>
            <person name="Hariharan J."/>
            <person name="Choudoir M.J."/>
            <person name="Diebold P."/>
            <person name="Panke-Buisse K."/>
            <person name="Buckley D.H."/>
        </authorList>
    </citation>
    <scope>NUCLEOTIDE SEQUENCE [LARGE SCALE GENOMIC DNA]</scope>
    <source>
        <strain evidence="1 2">SUN51</strain>
    </source>
</reference>
<protein>
    <submittedName>
        <fullName evidence="1">Uncharacterized protein</fullName>
    </submittedName>
</protein>
<evidence type="ECO:0000313" key="2">
    <source>
        <dbReference type="Proteomes" id="UP000324965"/>
    </source>
</evidence>
<gene>
    <name evidence="1" type="ORF">FGF04_19325</name>
</gene>
<name>A0A5B0AX38_9ACTN</name>
<sequence length="82" mass="8547">MTLRPEILFSGAALALVFGVAAVLPVVAPRPAPAPAAAVVKFAAGDRLTVMPAPGAEADSTTPNDVIRWLLRFQWPTRIAIG</sequence>